<keyword evidence="2" id="KW-1185">Reference proteome</keyword>
<comment type="caution">
    <text evidence="1">The sequence shown here is derived from an EMBL/GenBank/DDBJ whole genome shotgun (WGS) entry which is preliminary data.</text>
</comment>
<dbReference type="EMBL" id="MPIN01000002">
    <property type="protein sequence ID" value="OJH41206.1"/>
    <property type="molecule type" value="Genomic_DNA"/>
</dbReference>
<organism evidence="1 2">
    <name type="scientific">Cystobacter ferrugineus</name>
    <dbReference type="NCBI Taxonomy" id="83449"/>
    <lineage>
        <taxon>Bacteria</taxon>
        <taxon>Pseudomonadati</taxon>
        <taxon>Myxococcota</taxon>
        <taxon>Myxococcia</taxon>
        <taxon>Myxococcales</taxon>
        <taxon>Cystobacterineae</taxon>
        <taxon>Archangiaceae</taxon>
        <taxon>Cystobacter</taxon>
    </lineage>
</organism>
<accession>A0A1L9BG65</accession>
<sequence>MAKDYAIVVRKRPDGDSLGTILVALVRWGGSYTCEHLVESGPGSGAPAPRQPGTSTGPVVSALSRWELAGGRAGDVRRLHGARGFQALLLASCLVVSMSAAGAELRCVRVTLSAEAHSRAEALGPRLEDWKEGVLALRVVDPGRLVVKAGGEVIAAAALGWGEDQRLRVDSLEAFPPEALPRVVNRERGREEVVVDVPEGVGAGEHLTLTYEWDWKHAGKPALERAWRLPPMEDIPPEWLEDEPSEFEQEDTLEDEASAQAVVSSELAPFPVQVDPARPELLWVPGYASREEIASRLFGDASAVGAFDIEPRAPPSSAVEGLHVCVRVRHPPALVPELLATMRRALDAHLETDVAWSRSQLSAASLNRAGATALVERGLRWAQRSGILDVAGQSYFDRYLQALGPLRDESQRGHLLGEAAEPLRKAIALRSKRFKASYSVMEGSPVLAPGSVVGRFYFADGSSVQVRTLLLLTEETSLERAELRVRNAPRGSPRVIIPGEDGRWRGYSAEFNTVAGVPDPLEDLEGSAYWYYPGTLLIRPGDWRPGLGTGTGGLAALRRELLQTALATATPQAPQPLVSLDHDVLALLTPNERLGIFNTLLTSHALTSDMKEEAVHLLARVVVSTPDREFPPLERKLTSSGALEKLLGSNASDSKVLLGQAFTQKALASFPLVLDLLESLPTFHLGREGERTYLLNVPSGLMSTMLVAPETWEEQQGVHLGAEPALPGEAVGPTKRMALYFKPVQQEFQARYLPSVDEAPRSRALHPLEWVRVEVHGPQPRTHLMTAMELALLASTPDKSLVWSAVSRISEMHMVYSAVSALTRAPLLTGVPATAARGGTLAAARGAAVRLFVGRISLVATLAVVDTYRDELSRTPEGRDFLAVHDAAMAVLGGRDIYKLATSGIGRELVHRGRLALSAAGARASSGLRESVESVQALVKTLERMLAEGRAVATTEGLRFSLPGGAEAFKQTFFAIRGEMAAARALGGIRSAGLAAEVAEKTLEALKQLSVESQEMASAYNAVARRAAALPADKAQAYLAAVDSLLSSTRGAVKSTLPGLLHRSGAPSLKDPLTFLKEAEWLVSHPELEVEAVTELAKKVCKGRVDLSWLRSTGLAVEDLNFMARDKMMPWKDFQQAAAESGNLKLQRRMRERLRGIVAEMLTERNAQKLFPGFRLTGRQVKMKEGHIIDNVLTAMMESKLQHGVEVKGWNEARWRKALDTWRAGQNGSRLNEQQGALVKQLQHLLDQLADAAKSPRGDPFLVVTDKLSGPTKEKLTDFLRRNARGTRVIEVEESLILEKTKQFRAALKLPEDLTGGAP</sequence>
<evidence type="ECO:0000313" key="2">
    <source>
        <dbReference type="Proteomes" id="UP000182229"/>
    </source>
</evidence>
<gene>
    <name evidence="1" type="ORF">BON30_10005</name>
</gene>
<dbReference type="Proteomes" id="UP000182229">
    <property type="component" value="Unassembled WGS sequence"/>
</dbReference>
<proteinExistence type="predicted"/>
<reference evidence="2" key="1">
    <citation type="submission" date="2016-11" db="EMBL/GenBank/DDBJ databases">
        <authorList>
            <person name="Shukria A."/>
            <person name="Stevens D.C."/>
        </authorList>
    </citation>
    <scope>NUCLEOTIDE SEQUENCE [LARGE SCALE GENOMIC DNA]</scope>
    <source>
        <strain evidence="2">Cbfe23</strain>
    </source>
</reference>
<protein>
    <submittedName>
        <fullName evidence="1">Uncharacterized protein</fullName>
    </submittedName>
</protein>
<name>A0A1L9BG65_9BACT</name>
<evidence type="ECO:0000313" key="1">
    <source>
        <dbReference type="EMBL" id="OJH41206.1"/>
    </source>
</evidence>
<reference evidence="1 2" key="2">
    <citation type="submission" date="2016-12" db="EMBL/GenBank/DDBJ databases">
        <title>Draft Genome Sequence of Cystobacter ferrugineus Strain Cbfe23.</title>
        <authorList>
            <person name="Akbar S."/>
            <person name="Dowd S.E."/>
            <person name="Stevens D.C."/>
        </authorList>
    </citation>
    <scope>NUCLEOTIDE SEQUENCE [LARGE SCALE GENOMIC DNA]</scope>
    <source>
        <strain evidence="1 2">Cbfe23</strain>
    </source>
</reference>